<dbReference type="EMBL" id="KV441417">
    <property type="protein sequence ID" value="OAF54618.1"/>
    <property type="molecule type" value="Genomic_DNA"/>
</dbReference>
<protein>
    <recommendedName>
        <fullName evidence="4">Chitin-binding type-4 domain-containing protein</fullName>
    </recommendedName>
</protein>
<accession>A0A176ZXK0</accession>
<dbReference type="GeneID" id="36291888"/>
<dbReference type="eggNOG" id="ENOG502S005">
    <property type="taxonomic scope" value="Eukaryota"/>
</dbReference>
<organism evidence="3">
    <name type="scientific">Pseudogymnoascus destructans</name>
    <dbReference type="NCBI Taxonomy" id="655981"/>
    <lineage>
        <taxon>Eukaryota</taxon>
        <taxon>Fungi</taxon>
        <taxon>Dikarya</taxon>
        <taxon>Ascomycota</taxon>
        <taxon>Pezizomycotina</taxon>
        <taxon>Leotiomycetes</taxon>
        <taxon>Thelebolales</taxon>
        <taxon>Thelebolaceae</taxon>
        <taxon>Pseudogymnoascus</taxon>
    </lineage>
</organism>
<feature type="region of interest" description="Disordered" evidence="1">
    <location>
        <begin position="312"/>
        <end position="337"/>
    </location>
</feature>
<dbReference type="VEuPathDB" id="FungiDB:GMDG_01066"/>
<keyword evidence="2" id="KW-0732">Signal</keyword>
<dbReference type="PANTHER" id="PTHR36182">
    <property type="entry name" value="PROTEIN, PUTATIVE (AFU_ORTHOLOGUE AFUA_6G10930)-RELATED"/>
    <property type="match status" value="1"/>
</dbReference>
<dbReference type="RefSeq" id="XP_024319922.1">
    <property type="nucleotide sequence ID" value="XM_024472392.1"/>
</dbReference>
<name>A0A176ZXK0_9PEZI</name>
<proteinExistence type="predicted"/>
<sequence>MHFTSSIVATLGMASYASAHIMMTTPKPFGKSTLNNSPLLADGSDFPCKQRGGVYDPEGASNPMALGSTQPLNFVGSAVHGGGSCQISITYDEKPTKDSVWKVIHSIEGGCPARGVDGNLGGGPDTPVPDDYSFTIPNSLPTGNAVLAWTWFNKVGNREMYMNCAPIDITGGNSKSKRDTAAYDALPDMFTANIDNGCSTAETVDLQFPNAGESVQKLGSGELGGPLGSCKASTGGSGGGSSSDAPKPTQSAVATPTGIQGGVFVTVAPNASATVAPVATSAPVASVAPVASAAPAVPTNVTSSPYAPAAVVPDAGSSTNNGSDTTTGSLETAAGTPCPGQEGSWNCISGTSFQRCASGHWSVVQSVAAGTTCKTGMSQNMKIVNAAKPRRAIRFSNEHVRRHLAYSS</sequence>
<gene>
    <name evidence="3" type="ORF">VC83_08849</name>
</gene>
<dbReference type="PANTHER" id="PTHR36182:SF2">
    <property type="entry name" value="LYTIC POLYSACCHARIDE MONOOXYGENASE"/>
    <property type="match status" value="1"/>
</dbReference>
<evidence type="ECO:0000256" key="1">
    <source>
        <dbReference type="SAM" id="MobiDB-lite"/>
    </source>
</evidence>
<reference evidence="3" key="1">
    <citation type="submission" date="2016-03" db="EMBL/GenBank/DDBJ databases">
        <title>Updated assembly of Pseudogymnoascus destructans, the fungus causing white-nose syndrome of bats.</title>
        <authorList>
            <person name="Palmer J.M."/>
            <person name="Drees K.P."/>
            <person name="Foster J.T."/>
            <person name="Lindner D.L."/>
        </authorList>
    </citation>
    <scope>NUCLEOTIDE SEQUENCE [LARGE SCALE GENOMIC DNA]</scope>
    <source>
        <strain evidence="3">20631-21</strain>
    </source>
</reference>
<dbReference type="Gene3D" id="2.70.50.70">
    <property type="match status" value="1"/>
</dbReference>
<dbReference type="Proteomes" id="UP000077154">
    <property type="component" value="Unassembled WGS sequence"/>
</dbReference>
<evidence type="ECO:0008006" key="4">
    <source>
        <dbReference type="Google" id="ProtNLM"/>
    </source>
</evidence>
<feature type="signal peptide" evidence="2">
    <location>
        <begin position="1"/>
        <end position="19"/>
    </location>
</feature>
<feature type="compositionally biased region" description="Low complexity" evidence="1">
    <location>
        <begin position="316"/>
        <end position="329"/>
    </location>
</feature>
<evidence type="ECO:0000313" key="3">
    <source>
        <dbReference type="EMBL" id="OAF54618.1"/>
    </source>
</evidence>
<dbReference type="AlphaFoldDB" id="A0A176ZXK0"/>
<dbReference type="OrthoDB" id="2342176at2759"/>
<feature type="region of interest" description="Disordered" evidence="1">
    <location>
        <begin position="215"/>
        <end position="254"/>
    </location>
</feature>
<feature type="chain" id="PRO_5008056201" description="Chitin-binding type-4 domain-containing protein" evidence="2">
    <location>
        <begin position="20"/>
        <end position="408"/>
    </location>
</feature>
<evidence type="ECO:0000256" key="2">
    <source>
        <dbReference type="SAM" id="SignalP"/>
    </source>
</evidence>